<evidence type="ECO:0000259" key="1">
    <source>
        <dbReference type="Pfam" id="PF09851"/>
    </source>
</evidence>
<accession>A0ABX8ZML7</accession>
<dbReference type="InterPro" id="IPR036013">
    <property type="entry name" value="Band_7/SPFH_dom_sf"/>
</dbReference>
<gene>
    <name evidence="3" type="ORF">K3148_08815</name>
</gene>
<proteinExistence type="predicted"/>
<dbReference type="CDD" id="cd03408">
    <property type="entry name" value="SPFH_like_u1"/>
    <property type="match status" value="1"/>
</dbReference>
<dbReference type="PANTHER" id="PTHR37826:SF2">
    <property type="entry name" value="ZINC-RIBBON DOMAIN-CONTAINING PROTEIN"/>
    <property type="match status" value="1"/>
</dbReference>
<organism evidence="3 4">
    <name type="scientific">Qipengyuania aurantiaca</name>
    <dbReference type="NCBI Taxonomy" id="2867233"/>
    <lineage>
        <taxon>Bacteria</taxon>
        <taxon>Pseudomonadati</taxon>
        <taxon>Pseudomonadota</taxon>
        <taxon>Alphaproteobacteria</taxon>
        <taxon>Sphingomonadales</taxon>
        <taxon>Erythrobacteraceae</taxon>
        <taxon>Qipengyuania</taxon>
    </lineage>
</organism>
<sequence length="334" mass="35876">MGWFSKQLIDVLEWEEKPGQLAWRFPVEDNEIQYGANLTVRDGQQAIFLDNGKLADSFGPGLFELDTQNLPIITSLENWAKGFESPFKSDVTFFSTREITGLKWGTAQPITVRDPEFGAIRIRAFGTYSFRIAEVDQFYRTTFANLPELWITDIEPQMRSIISTSLAAVLGSADTAFLDLAADQQKLSDLLRQAADNATDQWGIKIPTLFVESLSLPDAVQDAIDSGSSMRALGDLGQYARFKAADTLDEAAQASGGVAGAGAGVAAAMALGQTMSGGLMGQPAIAPPATPAAAAASDTDPLEMIEKLHKLHVAGALSEEEFAAKKAELLARLG</sequence>
<evidence type="ECO:0000313" key="4">
    <source>
        <dbReference type="Proteomes" id="UP000824281"/>
    </source>
</evidence>
<keyword evidence="4" id="KW-1185">Reference proteome</keyword>
<dbReference type="RefSeq" id="WP_221424459.1">
    <property type="nucleotide sequence ID" value="NZ_CP081295.1"/>
</dbReference>
<dbReference type="PANTHER" id="PTHR37826">
    <property type="entry name" value="FLOTILLIN BAND_7_5 DOMAIN PROTEIN"/>
    <property type="match status" value="1"/>
</dbReference>
<name>A0ABX8ZML7_9SPHN</name>
<dbReference type="Pfam" id="PF09851">
    <property type="entry name" value="SHOCT"/>
    <property type="match status" value="1"/>
</dbReference>
<protein>
    <submittedName>
        <fullName evidence="3">SPFH domain-containing protein</fullName>
    </submittedName>
</protein>
<dbReference type="SUPFAM" id="SSF117892">
    <property type="entry name" value="Band 7/SPFH domain"/>
    <property type="match status" value="1"/>
</dbReference>
<dbReference type="Pfam" id="PF13421">
    <property type="entry name" value="Band_7_1"/>
    <property type="match status" value="1"/>
</dbReference>
<evidence type="ECO:0000259" key="2">
    <source>
        <dbReference type="Pfam" id="PF13421"/>
    </source>
</evidence>
<dbReference type="Proteomes" id="UP000824281">
    <property type="component" value="Chromosome"/>
</dbReference>
<dbReference type="Gene3D" id="3.30.479.30">
    <property type="entry name" value="Band 7 domain"/>
    <property type="match status" value="1"/>
</dbReference>
<dbReference type="InterPro" id="IPR033880">
    <property type="entry name" value="SPFH_YdjI"/>
</dbReference>
<reference evidence="3 4" key="1">
    <citation type="submission" date="2021-08" db="EMBL/GenBank/DDBJ databases">
        <title>Comparative Genomics Analysis of the Genus Qipengyuania Reveals Extensive Genetic Diversity and Metabolic Versatility, Including the Description of Fifteen Novel Species.</title>
        <authorList>
            <person name="Liu Y."/>
        </authorList>
    </citation>
    <scope>NUCLEOTIDE SEQUENCE [LARGE SCALE GENOMIC DNA]</scope>
    <source>
        <strain evidence="3 4">1NDH13</strain>
    </source>
</reference>
<dbReference type="EMBL" id="CP081295">
    <property type="protein sequence ID" value="QZD88949.1"/>
    <property type="molecule type" value="Genomic_DNA"/>
</dbReference>
<evidence type="ECO:0000313" key="3">
    <source>
        <dbReference type="EMBL" id="QZD88949.1"/>
    </source>
</evidence>
<feature type="domain" description="SPFH" evidence="2">
    <location>
        <begin position="22"/>
        <end position="231"/>
    </location>
</feature>
<feature type="domain" description="SHOCT" evidence="1">
    <location>
        <begin position="305"/>
        <end position="330"/>
    </location>
</feature>
<dbReference type="InterPro" id="IPR018649">
    <property type="entry name" value="SHOCT"/>
</dbReference>